<evidence type="ECO:0000313" key="2">
    <source>
        <dbReference type="Proteomes" id="UP001281761"/>
    </source>
</evidence>
<reference evidence="1 2" key="1">
    <citation type="journal article" date="2022" name="bioRxiv">
        <title>Genomics of Preaxostyla Flagellates Illuminates Evolutionary Transitions and the Path Towards Mitochondrial Loss.</title>
        <authorList>
            <person name="Novak L.V.F."/>
            <person name="Treitli S.C."/>
            <person name="Pyrih J."/>
            <person name="Halakuc P."/>
            <person name="Pipaliya S.V."/>
            <person name="Vacek V."/>
            <person name="Brzon O."/>
            <person name="Soukal P."/>
            <person name="Eme L."/>
            <person name="Dacks J.B."/>
            <person name="Karnkowska A."/>
            <person name="Elias M."/>
            <person name="Hampl V."/>
        </authorList>
    </citation>
    <scope>NUCLEOTIDE SEQUENCE [LARGE SCALE GENOMIC DNA]</scope>
    <source>
        <strain evidence="1">NAU3</strain>
        <tissue evidence="1">Gut</tissue>
    </source>
</reference>
<keyword evidence="2" id="KW-1185">Reference proteome</keyword>
<accession>A0ABQ9XG93</accession>
<comment type="caution">
    <text evidence="1">The sequence shown here is derived from an EMBL/GenBank/DDBJ whole genome shotgun (WGS) entry which is preliminary data.</text>
</comment>
<protein>
    <submittedName>
        <fullName evidence="1">Uncharacterized protein</fullName>
    </submittedName>
</protein>
<organism evidence="1 2">
    <name type="scientific">Blattamonas nauphoetae</name>
    <dbReference type="NCBI Taxonomy" id="2049346"/>
    <lineage>
        <taxon>Eukaryota</taxon>
        <taxon>Metamonada</taxon>
        <taxon>Preaxostyla</taxon>
        <taxon>Oxymonadida</taxon>
        <taxon>Blattamonas</taxon>
    </lineage>
</organism>
<gene>
    <name evidence="1" type="ORF">BLNAU_14754</name>
</gene>
<name>A0ABQ9XG93_9EUKA</name>
<evidence type="ECO:0000313" key="1">
    <source>
        <dbReference type="EMBL" id="KAK2950343.1"/>
    </source>
</evidence>
<dbReference type="Proteomes" id="UP001281761">
    <property type="component" value="Unassembled WGS sequence"/>
</dbReference>
<proteinExistence type="predicted"/>
<sequence>MNEARCESHFATYRVPTTYSLPITYRVHPCLKFTTPTEPIRIEGADCSLGGSKEKAGVVEFWGVGLSSGKEYTLKVQKESSEGFLSGGVNELVGTLTPSSGSESGRFSHTEEIFGELSPLLLFGSRYLVVGIVVGGVEGVVNKKVGFSVPGEPSRLTKMTASEFTDTEKTRMELSFETHALSASTPYEMILESIVVEGETGHEKTLVLTTNMNGEIEPISVILYPREEDETKRKGQLEFGTRYSVKRIQKGSTEIHFEATTTTFITPDEPPRINCCVSRLLDNSRTLLTLVLNGHMLTSTQVSVSLCNDYHTWLPLSPVTVENDAHCSVEFQVGNVENTSTLAFGKKYTLQRVGESTQFVVHGGILISVPNSPSLQEIKFSFTDPLNTSCVVEVSGSDLVASTEYNVTLNSSLWVIIYF</sequence>
<dbReference type="EMBL" id="JARBJD010000138">
    <property type="protein sequence ID" value="KAK2950343.1"/>
    <property type="molecule type" value="Genomic_DNA"/>
</dbReference>